<gene>
    <name evidence="1" type="ORF">LEP1GSC104_2121</name>
</gene>
<dbReference type="Proteomes" id="UP000006324">
    <property type="component" value="Unassembled WGS sequence"/>
</dbReference>
<proteinExistence type="predicted"/>
<organism evidence="1 2">
    <name type="scientific">Leptospira interrogans str. UI 12621</name>
    <dbReference type="NCBI Taxonomy" id="1049937"/>
    <lineage>
        <taxon>Bacteria</taxon>
        <taxon>Pseudomonadati</taxon>
        <taxon>Spirochaetota</taxon>
        <taxon>Spirochaetia</taxon>
        <taxon>Leptospirales</taxon>
        <taxon>Leptospiraceae</taxon>
        <taxon>Leptospira</taxon>
    </lineage>
</organism>
<sequence length="345" mass="40355">MSDPLEYQMDFEYDLMDACFKAEESNRIGIGNLNLIVDLERVKEMPNTYVNGYQETVNGLELRVEEKYLSIRFNYSRFMEGLTLPTESTESWKEFQTKLYESLKVAGVILQNYNWLEVREITFYQRIALKKNFEVYSQVIGLMSLFGRMIEFQNGSFVYDSKLFSLRISPVAQNFNSEFNVRDSDFSFEPESALLLEFSLHDQEAFIEIFNRSVCLQELESRNVVKFYSNVLKNLSGSIKRLVLQDRLFKFFNIILSFKENKSAFKDELSKIAQLLLVGDHKTKDDWYGKDSLNQLDAYYGSVLEIQGAIFESERSLEQIRSSLKEKNDLVEELYEKLRGGVFIS</sequence>
<dbReference type="RefSeq" id="WP_002121112.1">
    <property type="nucleotide sequence ID" value="NZ_AHNQ02000034.1"/>
</dbReference>
<dbReference type="AlphaFoldDB" id="A0A0F6H844"/>
<dbReference type="EMBL" id="AHNQ02000034">
    <property type="protein sequence ID" value="EKO24410.1"/>
    <property type="molecule type" value="Genomic_DNA"/>
</dbReference>
<comment type="caution">
    <text evidence="1">The sequence shown here is derived from an EMBL/GenBank/DDBJ whole genome shotgun (WGS) entry which is preliminary data.</text>
</comment>
<evidence type="ECO:0000313" key="2">
    <source>
        <dbReference type="Proteomes" id="UP000006324"/>
    </source>
</evidence>
<protein>
    <submittedName>
        <fullName evidence="1">Uncharacterized protein</fullName>
    </submittedName>
</protein>
<name>A0A0F6H844_LEPIR</name>
<reference evidence="1 2" key="1">
    <citation type="submission" date="2012-09" db="EMBL/GenBank/DDBJ databases">
        <authorList>
            <person name="Harkins D.M."/>
            <person name="Durkin A.S."/>
            <person name="Brinkac L.M."/>
            <person name="Selengut J.D."/>
            <person name="Sanka R."/>
            <person name="DePew J."/>
            <person name="Purushe J."/>
            <person name="Chanthongthip A."/>
            <person name="Lattana O."/>
            <person name="Phetsouvanh R."/>
            <person name="Newton P.N."/>
            <person name="Vinetz J.M."/>
            <person name="Sutton G.G."/>
            <person name="Nelson W.C."/>
            <person name="Fouts D.E."/>
        </authorList>
    </citation>
    <scope>NUCLEOTIDE SEQUENCE [LARGE SCALE GENOMIC DNA]</scope>
    <source>
        <strain evidence="1 2">UI 12621</strain>
    </source>
</reference>
<evidence type="ECO:0000313" key="1">
    <source>
        <dbReference type="EMBL" id="EKO24410.1"/>
    </source>
</evidence>
<accession>A0A0F6H844</accession>